<evidence type="ECO:0000313" key="1">
    <source>
        <dbReference type="EMBL" id="KKM92117.1"/>
    </source>
</evidence>
<protein>
    <submittedName>
        <fullName evidence="1">Uncharacterized protein</fullName>
    </submittedName>
</protein>
<comment type="caution">
    <text evidence="1">The sequence shown here is derived from an EMBL/GenBank/DDBJ whole genome shotgun (WGS) entry which is preliminary data.</text>
</comment>
<organism evidence="1">
    <name type="scientific">marine sediment metagenome</name>
    <dbReference type="NCBI Taxonomy" id="412755"/>
    <lineage>
        <taxon>unclassified sequences</taxon>
        <taxon>metagenomes</taxon>
        <taxon>ecological metagenomes</taxon>
    </lineage>
</organism>
<name>A0A0F9PFK5_9ZZZZ</name>
<dbReference type="EMBL" id="LAZR01006438">
    <property type="protein sequence ID" value="KKM92117.1"/>
    <property type="molecule type" value="Genomic_DNA"/>
</dbReference>
<accession>A0A0F9PFK5</accession>
<sequence length="39" mass="4664">MIQSGQVKIFGTRFKRFGETCFLLRRPIEITIIFYLNII</sequence>
<gene>
    <name evidence="1" type="ORF">LCGC14_1221640</name>
</gene>
<proteinExistence type="predicted"/>
<reference evidence="1" key="1">
    <citation type="journal article" date="2015" name="Nature">
        <title>Complex archaea that bridge the gap between prokaryotes and eukaryotes.</title>
        <authorList>
            <person name="Spang A."/>
            <person name="Saw J.H."/>
            <person name="Jorgensen S.L."/>
            <person name="Zaremba-Niedzwiedzka K."/>
            <person name="Martijn J."/>
            <person name="Lind A.E."/>
            <person name="van Eijk R."/>
            <person name="Schleper C."/>
            <person name="Guy L."/>
            <person name="Ettema T.J."/>
        </authorList>
    </citation>
    <scope>NUCLEOTIDE SEQUENCE</scope>
</reference>
<dbReference type="AlphaFoldDB" id="A0A0F9PFK5"/>